<keyword evidence="1" id="KW-0505">Motor protein</keyword>
<dbReference type="eggNOG" id="KOG0239">
    <property type="taxonomic scope" value="Eukaryota"/>
</dbReference>
<accession>D7LF73</accession>
<evidence type="ECO:0000256" key="1">
    <source>
        <dbReference type="ARBA" id="ARBA00023175"/>
    </source>
</evidence>
<dbReference type="GO" id="GO:0003777">
    <property type="term" value="F:microtubule motor activity"/>
    <property type="evidence" value="ECO:0007669"/>
    <property type="project" value="InterPro"/>
</dbReference>
<keyword evidence="6" id="KW-1185">Reference proteome</keyword>
<evidence type="ECO:0000313" key="6">
    <source>
        <dbReference type="Proteomes" id="UP000008694"/>
    </source>
</evidence>
<organism evidence="6">
    <name type="scientific">Arabidopsis lyrata subsp. lyrata</name>
    <name type="common">Lyre-leaved rock-cress</name>
    <dbReference type="NCBI Taxonomy" id="81972"/>
    <lineage>
        <taxon>Eukaryota</taxon>
        <taxon>Viridiplantae</taxon>
        <taxon>Streptophyta</taxon>
        <taxon>Embryophyta</taxon>
        <taxon>Tracheophyta</taxon>
        <taxon>Spermatophyta</taxon>
        <taxon>Magnoliopsida</taxon>
        <taxon>eudicotyledons</taxon>
        <taxon>Gunneridae</taxon>
        <taxon>Pentapetalae</taxon>
        <taxon>rosids</taxon>
        <taxon>malvids</taxon>
        <taxon>Brassicales</taxon>
        <taxon>Brassicaceae</taxon>
        <taxon>Camelineae</taxon>
        <taxon>Arabidopsis</taxon>
    </lineage>
</organism>
<evidence type="ECO:0000256" key="2">
    <source>
        <dbReference type="PROSITE-ProRule" id="PRU00283"/>
    </source>
</evidence>
<proteinExistence type="inferred from homology"/>
<evidence type="ECO:0000256" key="3">
    <source>
        <dbReference type="SAM" id="Coils"/>
    </source>
</evidence>
<dbReference type="PROSITE" id="PS50067">
    <property type="entry name" value="KINESIN_MOTOR_2"/>
    <property type="match status" value="1"/>
</dbReference>
<dbReference type="GO" id="GO:0008017">
    <property type="term" value="F:microtubule binding"/>
    <property type="evidence" value="ECO:0007669"/>
    <property type="project" value="InterPro"/>
</dbReference>
<evidence type="ECO:0000259" key="4">
    <source>
        <dbReference type="PROSITE" id="PS50067"/>
    </source>
</evidence>
<dbReference type="EMBL" id="GL348716">
    <property type="protein sequence ID" value="EFH58340.1"/>
    <property type="molecule type" value="Genomic_DNA"/>
</dbReference>
<dbReference type="AlphaFoldDB" id="D7LF73"/>
<keyword evidence="3" id="KW-0175">Coiled coil</keyword>
<dbReference type="Gramene" id="fgenesh1_pg.C_scaffold_4002818">
    <property type="protein sequence ID" value="fgenesh1_pg.C_scaffold_4002818"/>
    <property type="gene ID" value="fgenesh1_pg.C_scaffold_4002818"/>
</dbReference>
<sequence>MLVEDKKEEKNTMKPSTSDVITLMDIGLKNRVVGSTALNERRSRSQSIVIVHVRGIDFKTGYVLYGKDVRDLMEQLASLKDTIARKDKEIERLHQVKDIQHHETGE</sequence>
<dbReference type="InterPro" id="IPR027640">
    <property type="entry name" value="Kinesin-like_fam"/>
</dbReference>
<dbReference type="PANTHER" id="PTHR47972">
    <property type="entry name" value="KINESIN-LIKE PROTEIN KLP-3"/>
    <property type="match status" value="1"/>
</dbReference>
<comment type="caution">
    <text evidence="2">Lacks conserved residue(s) required for the propagation of feature annotation.</text>
</comment>
<dbReference type="GO" id="GO:0005524">
    <property type="term" value="F:ATP binding"/>
    <property type="evidence" value="ECO:0007669"/>
    <property type="project" value="InterPro"/>
</dbReference>
<evidence type="ECO:0000313" key="5">
    <source>
        <dbReference type="EMBL" id="EFH58340.1"/>
    </source>
</evidence>
<feature type="coiled-coil region" evidence="3">
    <location>
        <begin position="69"/>
        <end position="96"/>
    </location>
</feature>
<dbReference type="GO" id="GO:0007018">
    <property type="term" value="P:microtubule-based movement"/>
    <property type="evidence" value="ECO:0007669"/>
    <property type="project" value="InterPro"/>
</dbReference>
<dbReference type="HOGENOM" id="CLU_2389197_0_0_1"/>
<dbReference type="STRING" id="81972.D7LF73"/>
<protein>
    <recommendedName>
        <fullName evidence="4">Kinesin motor domain-containing protein</fullName>
    </recommendedName>
</protein>
<gene>
    <name evidence="5" type="ORF">ARALYDRAFT_346476</name>
</gene>
<dbReference type="Proteomes" id="UP000008694">
    <property type="component" value="Unassembled WGS sequence"/>
</dbReference>
<dbReference type="GO" id="GO:0015630">
    <property type="term" value="C:microtubule cytoskeleton"/>
    <property type="evidence" value="ECO:0007669"/>
    <property type="project" value="TreeGrafter"/>
</dbReference>
<dbReference type="InterPro" id="IPR027417">
    <property type="entry name" value="P-loop_NTPase"/>
</dbReference>
<dbReference type="InterPro" id="IPR036961">
    <property type="entry name" value="Kinesin_motor_dom_sf"/>
</dbReference>
<feature type="domain" description="Kinesin motor" evidence="4">
    <location>
        <begin position="1"/>
        <end position="106"/>
    </location>
</feature>
<comment type="similarity">
    <text evidence="2">Belongs to the TRAFAC class myosin-kinesin ATPase superfamily. Kinesin family.</text>
</comment>
<reference evidence="6" key="1">
    <citation type="journal article" date="2011" name="Nat. Genet.">
        <title>The Arabidopsis lyrata genome sequence and the basis of rapid genome size change.</title>
        <authorList>
            <person name="Hu T.T."/>
            <person name="Pattyn P."/>
            <person name="Bakker E.G."/>
            <person name="Cao J."/>
            <person name="Cheng J.-F."/>
            <person name="Clark R.M."/>
            <person name="Fahlgren N."/>
            <person name="Fawcett J.A."/>
            <person name="Grimwood J."/>
            <person name="Gundlach H."/>
            <person name="Haberer G."/>
            <person name="Hollister J.D."/>
            <person name="Ossowski S."/>
            <person name="Ottilar R.P."/>
            <person name="Salamov A.A."/>
            <person name="Schneeberger K."/>
            <person name="Spannagl M."/>
            <person name="Wang X."/>
            <person name="Yang L."/>
            <person name="Nasrallah M.E."/>
            <person name="Bergelson J."/>
            <person name="Carrington J.C."/>
            <person name="Gaut B.S."/>
            <person name="Schmutz J."/>
            <person name="Mayer K.F.X."/>
            <person name="Van de Peer Y."/>
            <person name="Grigoriev I.V."/>
            <person name="Nordborg M."/>
            <person name="Weigel D."/>
            <person name="Guo Y.-L."/>
        </authorList>
    </citation>
    <scope>NUCLEOTIDE SEQUENCE [LARGE SCALE GENOMIC DNA]</scope>
    <source>
        <strain evidence="6">cv. MN47</strain>
    </source>
</reference>
<dbReference type="SUPFAM" id="SSF52540">
    <property type="entry name" value="P-loop containing nucleoside triphosphate hydrolases"/>
    <property type="match status" value="1"/>
</dbReference>
<name>D7LF73_ARALL</name>
<dbReference type="InterPro" id="IPR001752">
    <property type="entry name" value="Kinesin_motor_dom"/>
</dbReference>
<dbReference type="PANTHER" id="PTHR47972:SF50">
    <property type="entry name" value="KINESIN-LIKE PROTEIN KIN-14P"/>
    <property type="match status" value="1"/>
</dbReference>
<dbReference type="Gene3D" id="3.40.850.10">
    <property type="entry name" value="Kinesin motor domain"/>
    <property type="match status" value="1"/>
</dbReference>